<dbReference type="Proteomes" id="UP001337655">
    <property type="component" value="Unassembled WGS sequence"/>
</dbReference>
<comment type="similarity">
    <text evidence="1">Belongs to the CCZ1 family.</text>
</comment>
<feature type="region of interest" description="Disordered" evidence="2">
    <location>
        <begin position="691"/>
        <end position="718"/>
    </location>
</feature>
<dbReference type="PANTHER" id="PTHR13056">
    <property type="entry name" value="VACUOLAR FUSION PROTEIN CCZ1 HOMOLOG-RELATED"/>
    <property type="match status" value="1"/>
</dbReference>
<evidence type="ECO:0000256" key="2">
    <source>
        <dbReference type="SAM" id="MobiDB-lite"/>
    </source>
</evidence>
<feature type="compositionally biased region" description="Basic and acidic residues" evidence="2">
    <location>
        <begin position="393"/>
        <end position="405"/>
    </location>
</feature>
<feature type="region of interest" description="Disordered" evidence="2">
    <location>
        <begin position="483"/>
        <end position="539"/>
    </location>
</feature>
<evidence type="ECO:0000256" key="1">
    <source>
        <dbReference type="ARBA" id="ARBA00005352"/>
    </source>
</evidence>
<proteinExistence type="inferred from homology"/>
<dbReference type="PANTHER" id="PTHR13056:SF0">
    <property type="entry name" value="VACUOLAR FUSION PROTEIN CCZ1 HOMOLOG-RELATED"/>
    <property type="match status" value="1"/>
</dbReference>
<evidence type="ECO:0000313" key="4">
    <source>
        <dbReference type="EMBL" id="KAK5171347.1"/>
    </source>
</evidence>
<name>A0AAV9PCX6_9PEZI</name>
<evidence type="ECO:0000313" key="5">
    <source>
        <dbReference type="Proteomes" id="UP001337655"/>
    </source>
</evidence>
<dbReference type="InterPro" id="IPR013176">
    <property type="entry name" value="Ccz1"/>
</dbReference>
<feature type="compositionally biased region" description="Pro residues" evidence="2">
    <location>
        <begin position="418"/>
        <end position="430"/>
    </location>
</feature>
<gene>
    <name evidence="4" type="ORF">LTR77_004491</name>
</gene>
<dbReference type="RefSeq" id="XP_064660375.1">
    <property type="nucleotide sequence ID" value="XM_064801745.1"/>
</dbReference>
<dbReference type="InterPro" id="IPR043987">
    <property type="entry name" value="CCZ1/INTU/HSP4_longin_1"/>
</dbReference>
<feature type="compositionally biased region" description="Low complexity" evidence="2">
    <location>
        <begin position="494"/>
        <end position="504"/>
    </location>
</feature>
<comment type="caution">
    <text evidence="4">The sequence shown here is derived from an EMBL/GenBank/DDBJ whole genome shotgun (WGS) entry which is preliminary data.</text>
</comment>
<sequence>MSTIEWPSRVVPARLAFLAIYNPTLGPTDETFRDQLVYYYSRVANEARAAAKKQSRSEGVGSDALRQEENEKLRQIGLAQGMVDFAKSFSNGEPVDSIETDRSRIVLRELEKGWWILASIDLTQLPSIPPSDSAKKGGDSSDQQLTVEYSSREISPPALLVQQLLQAHSIFCLHHGPSLDDLFVRLSRDKFCNTLDRYWSRFSRSWDVLLHGNPAVDIFNGIKLASGGELGYGVGEEEWGSGEREVLEDLVRRTEGLEDVLVSRFGDPVSEDKEKADDEEAMPWMGNGTPPIASDGIVFSGIGALERHSIRDVSLWMRQIYSYGEYAYGVRDNPLRDRRKRRRRNPDPRRSSNGNAITPKPPSPERGDLKQAQDEQPLDSAEVQGEVEPGAVVDRRPEIHPRVASHDYATTPERTPTPADPSRPSVPPPIVTATERALENATRNADQSTSEREDDDEVAVQEPATTLGIPDQYMKYLTFGLSTFGKNSQKRPSTSRQSSASMQSKRPFSTKRKDNGKGQKEPEPEENAVMTQVDPIPDGETLRSKAAAQIRQENRGHFLIGLRGDLDASTEAEDVDFTDGSLNTDGAGSRIVLRTIQVELIKRPIDEPEDEAKATVPDVTTGIEAIMKYRRMRVLIYVHRPFIYCFLFRNRTSSLQWTEFYRSLHQILSPIRKALLSSTDVDKIAQRIESSHAATATDTPESDTASTTERNTLPSKGKSSAPIFDLIYDPRLLTVHTSIPNIPIPGTPAAEGILTMLRSDTSAPAEWTRLEALNVHSQILNTLQSVRSRKNDIERTSKTSRGWWVVWMKVPPSAPAIATTDAEDETGSQESVATLRSDQNIHIAGEEMKVETVPETQPDMHRIAFLVRKATDSGRVSKSTSSAGSNAMTSLFSNMSLGLGSRDRDPTGGASAGWGPAALAGGIGVDARRYVEGLLSLNR</sequence>
<organism evidence="4 5">
    <name type="scientific">Saxophila tyrrhenica</name>
    <dbReference type="NCBI Taxonomy" id="1690608"/>
    <lineage>
        <taxon>Eukaryota</taxon>
        <taxon>Fungi</taxon>
        <taxon>Dikarya</taxon>
        <taxon>Ascomycota</taxon>
        <taxon>Pezizomycotina</taxon>
        <taxon>Dothideomycetes</taxon>
        <taxon>Dothideomycetidae</taxon>
        <taxon>Mycosphaerellales</taxon>
        <taxon>Extremaceae</taxon>
        <taxon>Saxophila</taxon>
    </lineage>
</organism>
<reference evidence="4 5" key="1">
    <citation type="submission" date="2023-08" db="EMBL/GenBank/DDBJ databases">
        <title>Black Yeasts Isolated from many extreme environments.</title>
        <authorList>
            <person name="Coleine C."/>
            <person name="Stajich J.E."/>
            <person name="Selbmann L."/>
        </authorList>
    </citation>
    <scope>NUCLEOTIDE SEQUENCE [LARGE SCALE GENOMIC DNA]</scope>
    <source>
        <strain evidence="4 5">CCFEE 5935</strain>
    </source>
</reference>
<feature type="domain" description="CCZ1/INTU/HSP4 first Longin" evidence="3">
    <location>
        <begin position="16"/>
        <end position="176"/>
    </location>
</feature>
<feature type="compositionally biased region" description="Basic and acidic residues" evidence="2">
    <location>
        <begin position="363"/>
        <end position="373"/>
    </location>
</feature>
<evidence type="ECO:0000259" key="3">
    <source>
        <dbReference type="Pfam" id="PF19031"/>
    </source>
</evidence>
<dbReference type="AlphaFoldDB" id="A0AAV9PCX6"/>
<dbReference type="EMBL" id="JAVRRT010000006">
    <property type="protein sequence ID" value="KAK5171347.1"/>
    <property type="molecule type" value="Genomic_DNA"/>
</dbReference>
<dbReference type="GO" id="GO:0035658">
    <property type="term" value="C:Mon1-Ccz1 complex"/>
    <property type="evidence" value="ECO:0007669"/>
    <property type="project" value="InterPro"/>
</dbReference>
<keyword evidence="5" id="KW-1185">Reference proteome</keyword>
<protein>
    <recommendedName>
        <fullName evidence="3">CCZ1/INTU/HSP4 first Longin domain-containing protein</fullName>
    </recommendedName>
</protein>
<dbReference type="GeneID" id="89925837"/>
<accession>A0AAV9PCX6</accession>
<feature type="region of interest" description="Disordered" evidence="2">
    <location>
        <begin position="334"/>
        <end position="466"/>
    </location>
</feature>
<feature type="compositionally biased region" description="Polar residues" evidence="2">
    <location>
        <begin position="692"/>
        <end position="718"/>
    </location>
</feature>
<dbReference type="Pfam" id="PF19031">
    <property type="entry name" value="Intu_longin_1"/>
    <property type="match status" value="1"/>
</dbReference>
<dbReference type="GO" id="GO:0016192">
    <property type="term" value="P:vesicle-mediated transport"/>
    <property type="evidence" value="ECO:0007669"/>
    <property type="project" value="InterPro"/>
</dbReference>
<feature type="compositionally biased region" description="Basic and acidic residues" evidence="2">
    <location>
        <begin position="511"/>
        <end position="522"/>
    </location>
</feature>
<feature type="compositionally biased region" description="Polar residues" evidence="2">
    <location>
        <begin position="483"/>
        <end position="492"/>
    </location>
</feature>